<feature type="region of interest" description="Disordered" evidence="1">
    <location>
        <begin position="749"/>
        <end position="772"/>
    </location>
</feature>
<evidence type="ECO:0000313" key="2">
    <source>
        <dbReference type="EMBL" id="RDB27115.1"/>
    </source>
</evidence>
<reference evidence="2" key="1">
    <citation type="submission" date="2018-04" db="EMBL/GenBank/DDBJ databases">
        <title>Whole genome sequencing of Hypsizygus marmoreus.</title>
        <authorList>
            <person name="Choi I.-G."/>
            <person name="Min B."/>
            <person name="Kim J.-G."/>
            <person name="Kim S."/>
            <person name="Oh Y.-L."/>
            <person name="Kong W.-S."/>
            <person name="Park H."/>
            <person name="Jeong J."/>
            <person name="Song E.-S."/>
        </authorList>
    </citation>
    <scope>NUCLEOTIDE SEQUENCE [LARGE SCALE GENOMIC DNA]</scope>
    <source>
        <strain evidence="2">51987-8</strain>
    </source>
</reference>
<feature type="compositionally biased region" description="Low complexity" evidence="1">
    <location>
        <begin position="164"/>
        <end position="194"/>
    </location>
</feature>
<evidence type="ECO:0000256" key="1">
    <source>
        <dbReference type="SAM" id="MobiDB-lite"/>
    </source>
</evidence>
<comment type="caution">
    <text evidence="2">The sequence shown here is derived from an EMBL/GenBank/DDBJ whole genome shotgun (WGS) entry which is preliminary data.</text>
</comment>
<proteinExistence type="predicted"/>
<feature type="compositionally biased region" description="Pro residues" evidence="1">
    <location>
        <begin position="757"/>
        <end position="772"/>
    </location>
</feature>
<dbReference type="AlphaFoldDB" id="A0A369K3B0"/>
<feature type="region of interest" description="Disordered" evidence="1">
    <location>
        <begin position="164"/>
        <end position="221"/>
    </location>
</feature>
<dbReference type="InParanoid" id="A0A369K3B0"/>
<protein>
    <recommendedName>
        <fullName evidence="4">Protein kinase domain-containing protein</fullName>
    </recommendedName>
</protein>
<name>A0A369K3B0_HYPMA</name>
<dbReference type="Proteomes" id="UP000076154">
    <property type="component" value="Unassembled WGS sequence"/>
</dbReference>
<dbReference type="OrthoDB" id="2897476at2759"/>
<evidence type="ECO:0000313" key="3">
    <source>
        <dbReference type="Proteomes" id="UP000076154"/>
    </source>
</evidence>
<keyword evidence="3" id="KW-1185">Reference proteome</keyword>
<evidence type="ECO:0008006" key="4">
    <source>
        <dbReference type="Google" id="ProtNLM"/>
    </source>
</evidence>
<gene>
    <name evidence="2" type="ORF">Hypma_004628</name>
</gene>
<sequence length="870" mass="94872">MHAHGYVAHMWKSYSIAQTLKRMREDIRNRCQMHLIKSSSQITRKVNKLSDLIYARLEGGGGGGEQVELRMSVGERDDVSFFRFGFGVGVSTFSPACGSLFALHLFASSPLRLSLFTSSLFHTFSHTHQLTPPPPSPQQYACIVPGDIRLLTACADPLGNVSISPPSSGPASSNGSSATTTATATASSSTTNGKDNNKGKDVGRGGGHGQGKASKEGIGREEDAEMWTVRVGDKVKTARFYHGKTGVEKMDMDQEVLRALRHPNVIQLFGVCTAVLRPALVFHGELHSIPAFEIQSRFTPLERVMFVHALMLDYQDAHAYLRTQLPHVACLAHARPATRMFYAGCPVRVKCGIGWTLGSPSYLPASPIQRHGYPGFSDTPVRPLYPTISRPFYRLLGRHSAVLRAPSPPSPFLPQYQYQYGTGGEGFSMDDRQAREHELVFEREREEREMEERERSRRVDLALVLDARMKRGVMRAVQAVVVEQAFEAGVWALPCLSSVVGGVVGKGKGKQKRMVMGSEERAGEGERELAFGDMVPIPKGWVSGEGVSVSMGADDVGVGNSMLAAGCDETTDDAENVVDPLGRVVFPTGMLTTEVQDYTGEAVKWDVPEGVRYVDAGAYRCFTVPLLASAQNEPVTCSFSVPFGDLDVLGSVWLAQEGYLRMLVEPYMRDPEGMLGLVTDAKCWFTFQSSFAPAPMQNQSSLMPQTQTRSGAPKEVFLVMHHPIPPSKGKPFRAPVPFWCSSLPLSLPNGGASSSPSPHPTPPSSTNPIPLPLPPADVQSLGLQDVHVKMLGGGVCWTRGQVEVVREVQGGWCGFDVADDKDMGDAMGEKREKKERERETGEAAVLLWRERAGFVPFVDVVEREGDGDGE</sequence>
<organism evidence="2 3">
    <name type="scientific">Hypsizygus marmoreus</name>
    <name type="common">White beech mushroom</name>
    <name type="synonym">Agaricus marmoreus</name>
    <dbReference type="NCBI Taxonomy" id="39966"/>
    <lineage>
        <taxon>Eukaryota</taxon>
        <taxon>Fungi</taxon>
        <taxon>Dikarya</taxon>
        <taxon>Basidiomycota</taxon>
        <taxon>Agaricomycotina</taxon>
        <taxon>Agaricomycetes</taxon>
        <taxon>Agaricomycetidae</taxon>
        <taxon>Agaricales</taxon>
        <taxon>Tricholomatineae</taxon>
        <taxon>Lyophyllaceae</taxon>
        <taxon>Hypsizygus</taxon>
    </lineage>
</organism>
<accession>A0A369K3B0</accession>
<dbReference type="EMBL" id="LUEZ02000018">
    <property type="protein sequence ID" value="RDB27115.1"/>
    <property type="molecule type" value="Genomic_DNA"/>
</dbReference>